<accession>A0A106BHH9</accession>
<proteinExistence type="predicted"/>
<sequence length="278" mass="29817">MEAAVIDKIGALTAEIAATITTGTVGEALYLPPGSTLQRAEQFAAQPRFHRHHYQTERLADFVAYAKAAANKASSAQPTAYVQPNGSGAQAVFDHGDATAPQWGHHHATLKLKPAPAWQAAQLMACATRSQQQVIEWLEDWAGAISAHLTDGAEIESRRAITALRRVKIEAKASTTNVEGDMSRQRSALESIEASGDTDTLPAYFVLHSPLFVGTCMLQIVIRLGVREADGKPALALRIVGAERLAEETSTWVEKHLAEQMGEALAGVYVGTLETGKP</sequence>
<dbReference type="Pfam" id="PF10065">
    <property type="entry name" value="DUF2303"/>
    <property type="match status" value="1"/>
</dbReference>
<name>A0A106BHH9_THIDE</name>
<comment type="caution">
    <text evidence="1">The sequence shown here is derived from an EMBL/GenBank/DDBJ whole genome shotgun (WGS) entry which is preliminary data.</text>
</comment>
<evidence type="ECO:0000313" key="1">
    <source>
        <dbReference type="EMBL" id="KVW92632.1"/>
    </source>
</evidence>
<dbReference type="RefSeq" id="WP_059759076.1">
    <property type="nucleotide sequence ID" value="NZ_LDUG01000056.1"/>
</dbReference>
<protein>
    <recommendedName>
        <fullName evidence="3">DUF2303 domain-containing protein</fullName>
    </recommendedName>
</protein>
<keyword evidence="2" id="KW-1185">Reference proteome</keyword>
<reference evidence="1 2" key="1">
    <citation type="journal article" date="2015" name="Appl. Environ. Microbiol.">
        <title>Aerobic and Anaerobic Thiosulfate Oxidation by a Cold-Adapted, Subglacial Chemoautotroph.</title>
        <authorList>
            <person name="Harrold Z.R."/>
            <person name="Skidmore M.L."/>
            <person name="Hamilton T.L."/>
            <person name="Desch L."/>
            <person name="Amada K."/>
            <person name="van Gelder W."/>
            <person name="Glover K."/>
            <person name="Roden E.E."/>
            <person name="Boyd E.S."/>
        </authorList>
    </citation>
    <scope>NUCLEOTIDE SEQUENCE [LARGE SCALE GENOMIC DNA]</scope>
    <source>
        <strain evidence="1 2">RG</strain>
    </source>
</reference>
<evidence type="ECO:0008006" key="3">
    <source>
        <dbReference type="Google" id="ProtNLM"/>
    </source>
</evidence>
<dbReference type="InterPro" id="IPR019276">
    <property type="entry name" value="DUF2303"/>
</dbReference>
<evidence type="ECO:0000313" key="2">
    <source>
        <dbReference type="Proteomes" id="UP000064243"/>
    </source>
</evidence>
<dbReference type="Proteomes" id="UP000064243">
    <property type="component" value="Unassembled WGS sequence"/>
</dbReference>
<gene>
    <name evidence="1" type="ORF">ABW22_15760</name>
</gene>
<dbReference type="EMBL" id="LDUG01000056">
    <property type="protein sequence ID" value="KVW92632.1"/>
    <property type="molecule type" value="Genomic_DNA"/>
</dbReference>
<dbReference type="AlphaFoldDB" id="A0A106BHH9"/>
<organism evidence="1 2">
    <name type="scientific">Thiobacillus denitrificans</name>
    <dbReference type="NCBI Taxonomy" id="36861"/>
    <lineage>
        <taxon>Bacteria</taxon>
        <taxon>Pseudomonadati</taxon>
        <taxon>Pseudomonadota</taxon>
        <taxon>Betaproteobacteria</taxon>
        <taxon>Nitrosomonadales</taxon>
        <taxon>Thiobacillaceae</taxon>
        <taxon>Thiobacillus</taxon>
    </lineage>
</organism>
<dbReference type="PATRIC" id="fig|36861.3.peg.3014"/>